<evidence type="ECO:0000313" key="6">
    <source>
        <dbReference type="EMBL" id="MFD2829970.1"/>
    </source>
</evidence>
<evidence type="ECO:0000256" key="2">
    <source>
        <dbReference type="ARBA" id="ARBA00022723"/>
    </source>
</evidence>
<comment type="caution">
    <text evidence="6">The sequence shown here is derived from an EMBL/GenBank/DDBJ whole genome shotgun (WGS) entry which is preliminary data.</text>
</comment>
<dbReference type="PANTHER" id="PTHR31609">
    <property type="entry name" value="YDJC DEACETYLASE FAMILY MEMBER"/>
    <property type="match status" value="1"/>
</dbReference>
<evidence type="ECO:0000256" key="5">
    <source>
        <dbReference type="ARBA" id="ARBA00023277"/>
    </source>
</evidence>
<dbReference type="Proteomes" id="UP001597519">
    <property type="component" value="Unassembled WGS sequence"/>
</dbReference>
<dbReference type="RefSeq" id="WP_377772454.1">
    <property type="nucleotide sequence ID" value="NZ_JBHUOQ010000001.1"/>
</dbReference>
<dbReference type="Gene3D" id="3.20.20.370">
    <property type="entry name" value="Glycoside hydrolase/deacetylase"/>
    <property type="match status" value="1"/>
</dbReference>
<keyword evidence="3" id="KW-0378">Hydrolase</keyword>
<sequence>MKRILFRADDLGYSEAVNYGIEKSVKEGLVMSVGVMVNMPATLHGVELLIDTPAAFSLHTNISAGKPLSKPEDIPSLTGHDDMFKSSKEYRSSDDFVVKEEVLIEIEAQYRKFIELFDRKPDYFEGHAVNSPVFFEAMEHFAEVHGLKYSGIPEGEGPNALSDDAWITVGTTKVYLTMESMKEDYDPYRTLDKIMSNIHEDGVEMMICHPGYLDDYILKHSSLLIPRTQETAMLTDPAVAEKLRDLEIEIVSYREL</sequence>
<keyword evidence="7" id="KW-1185">Reference proteome</keyword>
<evidence type="ECO:0000313" key="7">
    <source>
        <dbReference type="Proteomes" id="UP001597519"/>
    </source>
</evidence>
<reference evidence="7" key="1">
    <citation type="journal article" date="2019" name="Int. J. Syst. Evol. Microbiol.">
        <title>The Global Catalogue of Microorganisms (GCM) 10K type strain sequencing project: providing services to taxonomists for standard genome sequencing and annotation.</title>
        <authorList>
            <consortium name="The Broad Institute Genomics Platform"/>
            <consortium name="The Broad Institute Genome Sequencing Center for Infectious Disease"/>
            <person name="Wu L."/>
            <person name="Ma J."/>
        </authorList>
    </citation>
    <scope>NUCLEOTIDE SEQUENCE [LARGE SCALE GENOMIC DNA]</scope>
    <source>
        <strain evidence="7">KCTC 33575</strain>
    </source>
</reference>
<dbReference type="EMBL" id="JBHUOQ010000001">
    <property type="protein sequence ID" value="MFD2829970.1"/>
    <property type="molecule type" value="Genomic_DNA"/>
</dbReference>
<evidence type="ECO:0000256" key="4">
    <source>
        <dbReference type="ARBA" id="ARBA00022842"/>
    </source>
</evidence>
<dbReference type="InterPro" id="IPR011330">
    <property type="entry name" value="Glyco_hydro/deAcase_b/a-brl"/>
</dbReference>
<keyword evidence="4" id="KW-0460">Magnesium</keyword>
<dbReference type="PANTHER" id="PTHR31609:SF1">
    <property type="entry name" value="CARBOHYDRATE DEACETYLASE"/>
    <property type="match status" value="1"/>
</dbReference>
<name>A0ABW5WT47_9STAP</name>
<dbReference type="InterPro" id="IPR006879">
    <property type="entry name" value="YdjC-like"/>
</dbReference>
<dbReference type="Pfam" id="PF04794">
    <property type="entry name" value="YdjC"/>
    <property type="match status" value="1"/>
</dbReference>
<proteinExistence type="predicted"/>
<keyword evidence="2" id="KW-0479">Metal-binding</keyword>
<protein>
    <submittedName>
        <fullName evidence="6">ChbG/HpnK family deacetylase</fullName>
    </submittedName>
</protein>
<keyword evidence="5" id="KW-0119">Carbohydrate metabolism</keyword>
<gene>
    <name evidence="6" type="ORF">ACFSX4_05765</name>
</gene>
<comment type="cofactor">
    <cofactor evidence="1">
        <name>Mg(2+)</name>
        <dbReference type="ChEBI" id="CHEBI:18420"/>
    </cofactor>
</comment>
<accession>A0ABW5WT47</accession>
<dbReference type="SUPFAM" id="SSF88713">
    <property type="entry name" value="Glycoside hydrolase/deacetylase"/>
    <property type="match status" value="1"/>
</dbReference>
<evidence type="ECO:0000256" key="1">
    <source>
        <dbReference type="ARBA" id="ARBA00001946"/>
    </source>
</evidence>
<organism evidence="6 7">
    <name type="scientific">Corticicoccus populi</name>
    <dbReference type="NCBI Taxonomy" id="1812821"/>
    <lineage>
        <taxon>Bacteria</taxon>
        <taxon>Bacillati</taxon>
        <taxon>Bacillota</taxon>
        <taxon>Bacilli</taxon>
        <taxon>Bacillales</taxon>
        <taxon>Staphylococcaceae</taxon>
        <taxon>Corticicoccus</taxon>
    </lineage>
</organism>
<evidence type="ECO:0000256" key="3">
    <source>
        <dbReference type="ARBA" id="ARBA00022801"/>
    </source>
</evidence>